<dbReference type="AlphaFoldDB" id="A0A812UZU8"/>
<reference evidence="2" key="1">
    <citation type="submission" date="2021-02" db="EMBL/GenBank/DDBJ databases">
        <authorList>
            <person name="Dougan E. K."/>
            <person name="Rhodes N."/>
            <person name="Thang M."/>
            <person name="Chan C."/>
        </authorList>
    </citation>
    <scope>NUCLEOTIDE SEQUENCE</scope>
</reference>
<evidence type="ECO:0000313" key="3">
    <source>
        <dbReference type="Proteomes" id="UP000649617"/>
    </source>
</evidence>
<name>A0A812UZU8_SYMPI</name>
<feature type="compositionally biased region" description="Low complexity" evidence="1">
    <location>
        <begin position="63"/>
        <end position="80"/>
    </location>
</feature>
<evidence type="ECO:0000313" key="2">
    <source>
        <dbReference type="EMBL" id="CAE7601153.1"/>
    </source>
</evidence>
<proteinExistence type="predicted"/>
<accession>A0A812UZU8</accession>
<feature type="compositionally biased region" description="Pro residues" evidence="1">
    <location>
        <begin position="47"/>
        <end position="62"/>
    </location>
</feature>
<gene>
    <name evidence="2" type="ORF">SPIL2461_LOCUS15963</name>
</gene>
<sequence>EILAKRELEHLATSEDYIYLQICDQGMLTPALGKLLSRMVQQRVLKVPPPPPPPPPTAPVPRAPASEASSAAVLSMASPARPRNMASEGGTKMTRIESSDFRIWIRTENPDDPFSVRWAPQDREAEAFWESDPGTTWQIHSDKHGRETWYNADTGEWFQRA</sequence>
<evidence type="ECO:0000256" key="1">
    <source>
        <dbReference type="SAM" id="MobiDB-lite"/>
    </source>
</evidence>
<feature type="non-terminal residue" evidence="2">
    <location>
        <position position="1"/>
    </location>
</feature>
<keyword evidence="3" id="KW-1185">Reference proteome</keyword>
<feature type="region of interest" description="Disordered" evidence="1">
    <location>
        <begin position="45"/>
        <end position="92"/>
    </location>
</feature>
<organism evidence="2 3">
    <name type="scientific">Symbiodinium pilosum</name>
    <name type="common">Dinoflagellate</name>
    <dbReference type="NCBI Taxonomy" id="2952"/>
    <lineage>
        <taxon>Eukaryota</taxon>
        <taxon>Sar</taxon>
        <taxon>Alveolata</taxon>
        <taxon>Dinophyceae</taxon>
        <taxon>Suessiales</taxon>
        <taxon>Symbiodiniaceae</taxon>
        <taxon>Symbiodinium</taxon>
    </lineage>
</organism>
<comment type="caution">
    <text evidence="2">The sequence shown here is derived from an EMBL/GenBank/DDBJ whole genome shotgun (WGS) entry which is preliminary data.</text>
</comment>
<dbReference type="EMBL" id="CAJNIZ010040258">
    <property type="protein sequence ID" value="CAE7601153.1"/>
    <property type="molecule type" value="Genomic_DNA"/>
</dbReference>
<protein>
    <submittedName>
        <fullName evidence="2">Uncharacterized protein</fullName>
    </submittedName>
</protein>
<dbReference type="Proteomes" id="UP000649617">
    <property type="component" value="Unassembled WGS sequence"/>
</dbReference>